<dbReference type="EMBL" id="JASJQH010008477">
    <property type="protein sequence ID" value="KAK9688608.1"/>
    <property type="molecule type" value="Genomic_DNA"/>
</dbReference>
<keyword evidence="2" id="KW-1185">Reference proteome</keyword>
<proteinExistence type="predicted"/>
<name>A0ABR2VPS1_9FUNG</name>
<organism evidence="1 2">
    <name type="scientific">Basidiobolus ranarum</name>
    <dbReference type="NCBI Taxonomy" id="34480"/>
    <lineage>
        <taxon>Eukaryota</taxon>
        <taxon>Fungi</taxon>
        <taxon>Fungi incertae sedis</taxon>
        <taxon>Zoopagomycota</taxon>
        <taxon>Entomophthoromycotina</taxon>
        <taxon>Basidiobolomycetes</taxon>
        <taxon>Basidiobolales</taxon>
        <taxon>Basidiobolaceae</taxon>
        <taxon>Basidiobolus</taxon>
    </lineage>
</organism>
<gene>
    <name evidence="1" type="ORF">K7432_014354</name>
</gene>
<comment type="caution">
    <text evidence="1">The sequence shown here is derived from an EMBL/GenBank/DDBJ whole genome shotgun (WGS) entry which is preliminary data.</text>
</comment>
<evidence type="ECO:0000313" key="1">
    <source>
        <dbReference type="EMBL" id="KAK9688608.1"/>
    </source>
</evidence>
<sequence>MLLNREQFQHQLERQVKSIDELEYIHHELVAFQRINSIPRAPKIINYELDEHGALLYEYTVMILTSATHYHGTLKVKEINIDIDTDTTSSTLHDLSASIRTLQADCNVYLTKLMQQDQVPSEDEVMEED</sequence>
<evidence type="ECO:0000313" key="2">
    <source>
        <dbReference type="Proteomes" id="UP001479436"/>
    </source>
</evidence>
<reference evidence="1 2" key="1">
    <citation type="submission" date="2023-04" db="EMBL/GenBank/DDBJ databases">
        <title>Genome of Basidiobolus ranarum AG-B5.</title>
        <authorList>
            <person name="Stajich J.E."/>
            <person name="Carter-House D."/>
            <person name="Gryganskyi A."/>
        </authorList>
    </citation>
    <scope>NUCLEOTIDE SEQUENCE [LARGE SCALE GENOMIC DNA]</scope>
    <source>
        <strain evidence="1 2">AG-B5</strain>
    </source>
</reference>
<protein>
    <submittedName>
        <fullName evidence="1">Uncharacterized protein</fullName>
    </submittedName>
</protein>
<accession>A0ABR2VPS1</accession>
<dbReference type="Proteomes" id="UP001479436">
    <property type="component" value="Unassembled WGS sequence"/>
</dbReference>